<dbReference type="PANTHER" id="PTHR48050">
    <property type="entry name" value="STEROL 3-BETA-GLUCOSYLTRANSFERASE"/>
    <property type="match status" value="1"/>
</dbReference>
<dbReference type="SUPFAM" id="SSF53756">
    <property type="entry name" value="UDP-Glycosyltransferase/glycogen phosphorylase"/>
    <property type="match status" value="1"/>
</dbReference>
<evidence type="ECO:0000259" key="3">
    <source>
        <dbReference type="Pfam" id="PF03033"/>
    </source>
</evidence>
<sequence>MTHHDEDPSMEQHSTSQQARAATAVHTAVQSTNAANHPILLQETDLATPDSTDDLAPPAYGNIFGEPGNEGEDPGITGRIADDGRVNIRINQRSRHLSQIFNPALHEQFRKAEDSTLVTQHPPLEDQERIPNPPILNVVIQVVGSRGDVQPFIALGKVLKEKYGHRVRLATHPCFRTFVVENGLEFFSIGGDPSRLMAFMAENPRLVPGFRSIMNGDIKKRRKDVSEYIQGCWRSCFEAGDGMQDDEAATCADNKPPFEPDTRPFVADAIIANPPSFAHIHCAEKLGIPLHIMFTMPYSPTRAFPHPLANIQSSNADPQMTNFISYAMIELLSWQALGDIINRFRRKCLNLDPISSMWGPGMLERLKVPHTYCWSPALIPKPRDWGEHIDLAGFSRSPPDSSLEGANSDTGGGFAKGVGKGAAGFVVKPLAGALGVLGYTLKGVSEEVRGLVGGGRLGEWIAAGRMGMGYEEWLRSGMEEREGVVKMWEGMRGSGGKEDWKGKSHLLSRNATGQSGGEVVTPAQSLYSAEDLSTNASTAEPVAHSRTGATREASWTPPHAAKDVPPPETFARHSSDSSQPGSILDTSSLNSFTNDPPPAENLQIIPRCPGPRIITGVSSGEDSAGQDGRRNCDGVCSEAESAGGSTPSGASGRGPSRCVVFESWRMG</sequence>
<protein>
    <recommendedName>
        <fullName evidence="3">Glycosyltransferase family 28 N-terminal domain-containing protein</fullName>
    </recommendedName>
</protein>
<dbReference type="InterPro" id="IPR050426">
    <property type="entry name" value="Glycosyltransferase_28"/>
</dbReference>
<dbReference type="Gene3D" id="3.40.50.2000">
    <property type="entry name" value="Glycogen Phosphorylase B"/>
    <property type="match status" value="1"/>
</dbReference>
<dbReference type="EMBL" id="LT882678">
    <property type="protein sequence ID" value="SMY22370.1"/>
    <property type="molecule type" value="Genomic_DNA"/>
</dbReference>
<gene>
    <name evidence="4" type="ORF">ZT1A5_G3809</name>
</gene>
<evidence type="ECO:0000313" key="4">
    <source>
        <dbReference type="EMBL" id="SMY22370.1"/>
    </source>
</evidence>
<feature type="region of interest" description="Disordered" evidence="2">
    <location>
        <begin position="531"/>
        <end position="656"/>
    </location>
</feature>
<dbReference type="CDD" id="cd03784">
    <property type="entry name" value="GT1_Gtf-like"/>
    <property type="match status" value="1"/>
</dbReference>
<keyword evidence="1" id="KW-0808">Transferase</keyword>
<feature type="region of interest" description="Disordered" evidence="2">
    <location>
        <begin position="1"/>
        <end position="29"/>
    </location>
</feature>
<feature type="region of interest" description="Disordered" evidence="2">
    <location>
        <begin position="490"/>
        <end position="519"/>
    </location>
</feature>
<dbReference type="GO" id="GO:0016906">
    <property type="term" value="F:sterol 3-beta-glucosyltransferase activity"/>
    <property type="evidence" value="ECO:0007669"/>
    <property type="project" value="UniProtKB-ARBA"/>
</dbReference>
<feature type="compositionally biased region" description="Low complexity" evidence="2">
    <location>
        <begin position="637"/>
        <end position="656"/>
    </location>
</feature>
<evidence type="ECO:0000256" key="2">
    <source>
        <dbReference type="SAM" id="MobiDB-lite"/>
    </source>
</evidence>
<dbReference type="InterPro" id="IPR004276">
    <property type="entry name" value="GlycoTrans_28_N"/>
</dbReference>
<dbReference type="Pfam" id="PF03033">
    <property type="entry name" value="Glyco_transf_28"/>
    <property type="match status" value="1"/>
</dbReference>
<dbReference type="FunFam" id="3.40.50.2000:FF:000100">
    <property type="entry name" value="Glycosyltransferase family 1 protein"/>
    <property type="match status" value="1"/>
</dbReference>
<reference evidence="4 5" key="1">
    <citation type="submission" date="2016-10" db="EMBL/GenBank/DDBJ databases">
        <authorList>
            <person name="Varghese N."/>
        </authorList>
    </citation>
    <scope>NUCLEOTIDE SEQUENCE [LARGE SCALE GENOMIC DNA]</scope>
</reference>
<dbReference type="Proteomes" id="UP000215453">
    <property type="component" value="Chromosome 3"/>
</dbReference>
<dbReference type="InterPro" id="IPR002213">
    <property type="entry name" value="UDP_glucos_trans"/>
</dbReference>
<evidence type="ECO:0000256" key="1">
    <source>
        <dbReference type="ARBA" id="ARBA00022679"/>
    </source>
</evidence>
<evidence type="ECO:0000313" key="5">
    <source>
        <dbReference type="Proteomes" id="UP000215453"/>
    </source>
</evidence>
<dbReference type="GO" id="GO:0005975">
    <property type="term" value="P:carbohydrate metabolic process"/>
    <property type="evidence" value="ECO:0007669"/>
    <property type="project" value="InterPro"/>
</dbReference>
<accession>A0A1Y6LG45</accession>
<proteinExistence type="predicted"/>
<organism evidence="4 5">
    <name type="scientific">Zymoseptoria tritici ST99CH_1A5</name>
    <dbReference type="NCBI Taxonomy" id="1276529"/>
    <lineage>
        <taxon>Eukaryota</taxon>
        <taxon>Fungi</taxon>
        <taxon>Dikarya</taxon>
        <taxon>Ascomycota</taxon>
        <taxon>Pezizomycotina</taxon>
        <taxon>Dothideomycetes</taxon>
        <taxon>Dothideomycetidae</taxon>
        <taxon>Mycosphaerellales</taxon>
        <taxon>Mycosphaerellaceae</taxon>
        <taxon>Zymoseptoria</taxon>
    </lineage>
</organism>
<feature type="compositionally biased region" description="Polar residues" evidence="2">
    <location>
        <begin position="576"/>
        <end position="594"/>
    </location>
</feature>
<feature type="domain" description="Glycosyltransferase family 28 N-terminal" evidence="3">
    <location>
        <begin position="138"/>
        <end position="196"/>
    </location>
</feature>
<dbReference type="AlphaFoldDB" id="A0A1Y6LG45"/>
<dbReference type="PANTHER" id="PTHR48050:SF13">
    <property type="entry name" value="STEROL 3-BETA-GLUCOSYLTRANSFERASE UGT80A2"/>
    <property type="match status" value="1"/>
</dbReference>
<name>A0A1Y6LG45_ZYMTR</name>
<feature type="compositionally biased region" description="Polar residues" evidence="2">
    <location>
        <begin position="11"/>
        <end position="20"/>
    </location>
</feature>